<keyword evidence="4" id="KW-1185">Reference proteome</keyword>
<sequence>MRQLTLLELLVVIFAVFLTDPTLATNTKEKTADNFNVLDVNRNLKAVSEVIKPEDGPTDPETEERGGFKLPSFNGIKNFFTRSSSVSKAVKPNPDIATTLNNPQVRQVFNDVGKQPGFFQSIKNNPIQNTLASRLRGRSTTFTSRQVTGVGHLAVTSSSSSTLAKMWVKWGALFLFVVGILFLFTVVSKGLQPN</sequence>
<keyword evidence="2" id="KW-0732">Signal</keyword>
<keyword evidence="1" id="KW-1133">Transmembrane helix</keyword>
<evidence type="ECO:0000256" key="1">
    <source>
        <dbReference type="SAM" id="Phobius"/>
    </source>
</evidence>
<name>A0A2P4WVK7_9STRA</name>
<dbReference type="OrthoDB" id="115580at2759"/>
<dbReference type="Proteomes" id="UP000237271">
    <property type="component" value="Unassembled WGS sequence"/>
</dbReference>
<evidence type="ECO:0000313" key="3">
    <source>
        <dbReference type="EMBL" id="POM57334.1"/>
    </source>
</evidence>
<reference evidence="3 4" key="1">
    <citation type="journal article" date="2017" name="Genome Biol. Evol.">
        <title>Phytophthora megakarya and P. palmivora, closely related causal agents of cacao black pod rot, underwent increases in genome sizes and gene numbers by different mechanisms.</title>
        <authorList>
            <person name="Ali S.S."/>
            <person name="Shao J."/>
            <person name="Lary D.J."/>
            <person name="Kronmiller B."/>
            <person name="Shen D."/>
            <person name="Strem M.D."/>
            <person name="Amoako-Attah I."/>
            <person name="Akrofi A.Y."/>
            <person name="Begoude B.A."/>
            <person name="Ten Hoopen G.M."/>
            <person name="Coulibaly K."/>
            <person name="Kebe B.I."/>
            <person name="Melnick R.L."/>
            <person name="Guiltinan M.J."/>
            <person name="Tyler B.M."/>
            <person name="Meinhardt L.W."/>
            <person name="Bailey B.A."/>
        </authorList>
    </citation>
    <scope>NUCLEOTIDE SEQUENCE [LARGE SCALE GENOMIC DNA]</scope>
    <source>
        <strain evidence="4">sbr112.9</strain>
    </source>
</reference>
<feature type="transmembrane region" description="Helical" evidence="1">
    <location>
        <begin position="167"/>
        <end position="187"/>
    </location>
</feature>
<evidence type="ECO:0000313" key="4">
    <source>
        <dbReference type="Proteomes" id="UP000237271"/>
    </source>
</evidence>
<feature type="chain" id="PRO_5015174734" evidence="2">
    <location>
        <begin position="25"/>
        <end position="194"/>
    </location>
</feature>
<keyword evidence="1" id="KW-0472">Membrane</keyword>
<organism evidence="3 4">
    <name type="scientific">Phytophthora palmivora</name>
    <dbReference type="NCBI Taxonomy" id="4796"/>
    <lineage>
        <taxon>Eukaryota</taxon>
        <taxon>Sar</taxon>
        <taxon>Stramenopiles</taxon>
        <taxon>Oomycota</taxon>
        <taxon>Peronosporomycetes</taxon>
        <taxon>Peronosporales</taxon>
        <taxon>Peronosporaceae</taxon>
        <taxon>Phytophthora</taxon>
    </lineage>
</organism>
<comment type="caution">
    <text evidence="3">The sequence shown here is derived from an EMBL/GenBank/DDBJ whole genome shotgun (WGS) entry which is preliminary data.</text>
</comment>
<protein>
    <submittedName>
        <fullName evidence="3">Secreted RxLR effector peptide protein</fullName>
    </submittedName>
</protein>
<dbReference type="EMBL" id="NCKW01020807">
    <property type="protein sequence ID" value="POM57334.1"/>
    <property type="molecule type" value="Genomic_DNA"/>
</dbReference>
<gene>
    <name evidence="3" type="ORF">PHPALM_38168</name>
</gene>
<proteinExistence type="predicted"/>
<accession>A0A2P4WVK7</accession>
<evidence type="ECO:0000256" key="2">
    <source>
        <dbReference type="SAM" id="SignalP"/>
    </source>
</evidence>
<feature type="signal peptide" evidence="2">
    <location>
        <begin position="1"/>
        <end position="24"/>
    </location>
</feature>
<dbReference type="AlphaFoldDB" id="A0A2P4WVK7"/>
<keyword evidence="1" id="KW-0812">Transmembrane</keyword>